<protein>
    <recommendedName>
        <fullName evidence="3">NERD domain-containing protein</fullName>
    </recommendedName>
</protein>
<evidence type="ECO:0000313" key="2">
    <source>
        <dbReference type="Proteomes" id="UP001500751"/>
    </source>
</evidence>
<dbReference type="Proteomes" id="UP001500751">
    <property type="component" value="Unassembled WGS sequence"/>
</dbReference>
<sequence>MQWGLPDFVFRAAVRSRGRGVRELGDVIVCVGDVAAVIQVKARAEVSDDSAREASWLASKIPKGMSQASGTLRALARKEREVLVNERGNQVEVEYASKIWVPVVVVDHPSADGYLPEPGAVVLVRRDWEFLFDQLKSTDAVIRYLHRVKDDAPLPLGQEPIRYYQIAAADAVAPPQPMSTAGLAGDPVHISLPVLPQVPAGAEGGAHLLLQTILEETAACPRPSGVSENEYLDVLAAMDTLVVGHRSDLGDLLLGWLEEAAAIPADTTRWRTRRIMGVGQPQLLFSVVSQVNQDLQGMFSLLVRLRHQQLIEALPELRHDLTVGVLLAPDHAGQRPWVTTLCAVSGPWDLTLEDRGAVEALWPQRPDEQILQDGPATT</sequence>
<reference evidence="2" key="1">
    <citation type="journal article" date="2019" name="Int. J. Syst. Evol. Microbiol.">
        <title>The Global Catalogue of Microorganisms (GCM) 10K type strain sequencing project: providing services to taxonomists for standard genome sequencing and annotation.</title>
        <authorList>
            <consortium name="The Broad Institute Genomics Platform"/>
            <consortium name="The Broad Institute Genome Sequencing Center for Infectious Disease"/>
            <person name="Wu L."/>
            <person name="Ma J."/>
        </authorList>
    </citation>
    <scope>NUCLEOTIDE SEQUENCE [LARGE SCALE GENOMIC DNA]</scope>
    <source>
        <strain evidence="2">JCM 16014</strain>
    </source>
</reference>
<name>A0ABP5FNR2_9ACTN</name>
<dbReference type="RefSeq" id="WP_344666524.1">
    <property type="nucleotide sequence ID" value="NZ_BAAAQN010000017.1"/>
</dbReference>
<evidence type="ECO:0000313" key="1">
    <source>
        <dbReference type="EMBL" id="GAA2030955.1"/>
    </source>
</evidence>
<dbReference type="EMBL" id="BAAAQN010000017">
    <property type="protein sequence ID" value="GAA2030955.1"/>
    <property type="molecule type" value="Genomic_DNA"/>
</dbReference>
<gene>
    <name evidence="1" type="ORF">GCM10009839_33520</name>
</gene>
<evidence type="ECO:0008006" key="3">
    <source>
        <dbReference type="Google" id="ProtNLM"/>
    </source>
</evidence>
<comment type="caution">
    <text evidence="1">The sequence shown here is derived from an EMBL/GenBank/DDBJ whole genome shotgun (WGS) entry which is preliminary data.</text>
</comment>
<organism evidence="1 2">
    <name type="scientific">Catenulispora yoronensis</name>
    <dbReference type="NCBI Taxonomy" id="450799"/>
    <lineage>
        <taxon>Bacteria</taxon>
        <taxon>Bacillati</taxon>
        <taxon>Actinomycetota</taxon>
        <taxon>Actinomycetes</taxon>
        <taxon>Catenulisporales</taxon>
        <taxon>Catenulisporaceae</taxon>
        <taxon>Catenulispora</taxon>
    </lineage>
</organism>
<proteinExistence type="predicted"/>
<keyword evidence="2" id="KW-1185">Reference proteome</keyword>
<accession>A0ABP5FNR2</accession>